<dbReference type="GO" id="GO:0160150">
    <property type="term" value="F:tRNA pseudouridine(13) synthase activity"/>
    <property type="evidence" value="ECO:0007669"/>
    <property type="project" value="UniProtKB-EC"/>
</dbReference>
<evidence type="ECO:0000256" key="1">
    <source>
        <dbReference type="ARBA" id="ARBA00007953"/>
    </source>
</evidence>
<evidence type="ECO:0000259" key="5">
    <source>
        <dbReference type="PROSITE" id="PS50984"/>
    </source>
</evidence>
<proteinExistence type="inferred from homology"/>
<evidence type="ECO:0000256" key="4">
    <source>
        <dbReference type="HAMAP-Rule" id="MF_01082"/>
    </source>
</evidence>
<keyword evidence="2 4" id="KW-0819">tRNA processing</keyword>
<dbReference type="Proteomes" id="UP000254640">
    <property type="component" value="Unassembled WGS sequence"/>
</dbReference>
<dbReference type="PANTHER" id="PTHR47811">
    <property type="entry name" value="TRNA PSEUDOURIDINE SYNTHASE D"/>
    <property type="match status" value="1"/>
</dbReference>
<name>A0A379ACQ0_ENTAG</name>
<dbReference type="NCBIfam" id="NF002155">
    <property type="entry name" value="PRK00984.1-4"/>
    <property type="match status" value="1"/>
</dbReference>
<accession>A0A379ACQ0</accession>
<feature type="binding site" evidence="4">
    <location>
        <position position="333"/>
    </location>
    <ligand>
        <name>substrate</name>
    </ligand>
</feature>
<dbReference type="STRING" id="549.BEE12_02775"/>
<feature type="binding site" evidence="4">
    <location>
        <position position="23"/>
    </location>
    <ligand>
        <name>substrate</name>
    </ligand>
</feature>
<dbReference type="PROSITE" id="PS01268">
    <property type="entry name" value="UPF0024"/>
    <property type="match status" value="1"/>
</dbReference>
<evidence type="ECO:0000313" key="7">
    <source>
        <dbReference type="Proteomes" id="UP000254640"/>
    </source>
</evidence>
<reference evidence="6 7" key="1">
    <citation type="submission" date="2018-06" db="EMBL/GenBank/DDBJ databases">
        <authorList>
            <consortium name="Pathogen Informatics"/>
            <person name="Doyle S."/>
        </authorList>
    </citation>
    <scope>NUCLEOTIDE SEQUENCE [LARGE SCALE GENOMIC DNA]</scope>
    <source>
        <strain evidence="6 7">NCTC9381</strain>
    </source>
</reference>
<protein>
    <recommendedName>
        <fullName evidence="4">tRNA pseudouridine synthase D</fullName>
        <ecNumber evidence="4">5.4.99.27</ecNumber>
    </recommendedName>
    <alternativeName>
        <fullName evidence="4">tRNA pseudouridine(13) synthase</fullName>
    </alternativeName>
    <alternativeName>
        <fullName evidence="4">tRNA pseudouridylate synthase D</fullName>
    </alternativeName>
    <alternativeName>
        <fullName evidence="4">tRNA-uridine isomerase D</fullName>
    </alternativeName>
</protein>
<gene>
    <name evidence="4 6" type="primary">truD</name>
    <name evidence="6" type="ORF">NCTC9381_01194</name>
</gene>
<dbReference type="AlphaFoldDB" id="A0A379ACQ0"/>
<dbReference type="InterPro" id="IPR001656">
    <property type="entry name" value="PsdUridine_synth_TruD"/>
</dbReference>
<keyword evidence="7" id="KW-1185">Reference proteome</keyword>
<dbReference type="CDD" id="cd02575">
    <property type="entry name" value="PseudoU_synth_EcTruD"/>
    <property type="match status" value="1"/>
</dbReference>
<dbReference type="EC" id="5.4.99.27" evidence="4"/>
<dbReference type="InterPro" id="IPR020103">
    <property type="entry name" value="PsdUridine_synth_cat_dom_sf"/>
</dbReference>
<dbReference type="NCBIfam" id="TIGR00094">
    <property type="entry name" value="tRNA_TruD_broad"/>
    <property type="match status" value="1"/>
</dbReference>
<comment type="function">
    <text evidence="4">Responsible for synthesis of pseudouridine from uracil-13 in transfer RNAs.</text>
</comment>
<dbReference type="EMBL" id="UGSO01000001">
    <property type="protein sequence ID" value="SUB15322.1"/>
    <property type="molecule type" value="Genomic_DNA"/>
</dbReference>
<dbReference type="PANTHER" id="PTHR47811:SF1">
    <property type="entry name" value="TRNA PSEUDOURIDINE SYNTHASE D"/>
    <property type="match status" value="1"/>
</dbReference>
<dbReference type="GeneID" id="66824844"/>
<dbReference type="FunFam" id="3.30.2350.20:FF:000001">
    <property type="entry name" value="tRNA pseudouridine synthase D"/>
    <property type="match status" value="1"/>
</dbReference>
<dbReference type="Pfam" id="PF01142">
    <property type="entry name" value="TruD"/>
    <property type="match status" value="2"/>
</dbReference>
<dbReference type="InterPro" id="IPR011760">
    <property type="entry name" value="PsdUridine_synth_TruD_insert"/>
</dbReference>
<dbReference type="SUPFAM" id="SSF55120">
    <property type="entry name" value="Pseudouridine synthase"/>
    <property type="match status" value="1"/>
</dbReference>
<evidence type="ECO:0000256" key="3">
    <source>
        <dbReference type="ARBA" id="ARBA00023235"/>
    </source>
</evidence>
<sequence length="353" mass="39499">MMLNYLHGTPVASGVIKANPEDFVVVEDLGYGADGEGEHLLVRIRKVGANTRFVAEALAKYLGIHQRDMSYAGMKDRHAVTEQTLCFRLPGNVMPDLRGFELEGVEILQAVRHKRKLRIGALAGNAFRLIIRQISDRDAVETRLAQIRDAGVPNYFGEQRFGRGGNNLVMAEKWARNEIIIRDRNKRSLMLSAARSALFNQVTSARLQQQGRLTQVLNGDALQLTGRGSWFVAQPDELAESQRRVEQHELRITAPLPGRGEPGPQADALAFEQQALAFEQQALADETLLLGLIEREKVDAARRAMLVVPRDMQWSWWDDVTLELAFWLPAGSFATSVVRELLTHADSPDQIDE</sequence>
<dbReference type="Gene3D" id="3.30.2340.10">
    <property type="entry name" value="TruD, insertion domain"/>
    <property type="match status" value="1"/>
</dbReference>
<dbReference type="InterPro" id="IPR050170">
    <property type="entry name" value="TruD_pseudoU_synthase"/>
</dbReference>
<dbReference type="GO" id="GO:0005829">
    <property type="term" value="C:cytosol"/>
    <property type="evidence" value="ECO:0007669"/>
    <property type="project" value="TreeGrafter"/>
</dbReference>
<feature type="active site" description="Nucleophile" evidence="4">
    <location>
        <position position="76"/>
    </location>
</feature>
<evidence type="ECO:0000256" key="2">
    <source>
        <dbReference type="ARBA" id="ARBA00022694"/>
    </source>
</evidence>
<comment type="catalytic activity">
    <reaction evidence="4">
        <text>uridine(13) in tRNA = pseudouridine(13) in tRNA</text>
        <dbReference type="Rhea" id="RHEA:42540"/>
        <dbReference type="Rhea" id="RHEA-COMP:10105"/>
        <dbReference type="Rhea" id="RHEA-COMP:10106"/>
        <dbReference type="ChEBI" id="CHEBI:65314"/>
        <dbReference type="ChEBI" id="CHEBI:65315"/>
        <dbReference type="EC" id="5.4.99.27"/>
    </reaction>
</comment>
<dbReference type="InterPro" id="IPR043165">
    <property type="entry name" value="TruD_insert_sf"/>
</dbReference>
<dbReference type="PROSITE" id="PS50984">
    <property type="entry name" value="TRUD"/>
    <property type="match status" value="1"/>
</dbReference>
<comment type="similarity">
    <text evidence="1 4">Belongs to the pseudouridine synthase TruD family.</text>
</comment>
<dbReference type="GO" id="GO:0031119">
    <property type="term" value="P:tRNA pseudouridine synthesis"/>
    <property type="evidence" value="ECO:0007669"/>
    <property type="project" value="UniProtKB-UniRule"/>
</dbReference>
<keyword evidence="3 4" id="KW-0413">Isomerase</keyword>
<feature type="binding site" evidence="4">
    <location>
        <position position="125"/>
    </location>
    <ligand>
        <name>substrate</name>
    </ligand>
</feature>
<dbReference type="GO" id="GO:0003723">
    <property type="term" value="F:RNA binding"/>
    <property type="evidence" value="ECO:0007669"/>
    <property type="project" value="InterPro"/>
</dbReference>
<organism evidence="6 7">
    <name type="scientific">Enterobacter agglomerans</name>
    <name type="common">Erwinia herbicola</name>
    <name type="synonym">Pantoea agglomerans</name>
    <dbReference type="NCBI Taxonomy" id="549"/>
    <lineage>
        <taxon>Bacteria</taxon>
        <taxon>Pseudomonadati</taxon>
        <taxon>Pseudomonadota</taxon>
        <taxon>Gammaproteobacteria</taxon>
        <taxon>Enterobacterales</taxon>
        <taxon>Erwiniaceae</taxon>
        <taxon>Pantoea</taxon>
        <taxon>Pantoea agglomerans group</taxon>
    </lineage>
</organism>
<evidence type="ECO:0000313" key="6">
    <source>
        <dbReference type="EMBL" id="SUB15322.1"/>
    </source>
</evidence>
<dbReference type="InterPro" id="IPR042214">
    <property type="entry name" value="TruD_catalytic"/>
</dbReference>
<dbReference type="InterPro" id="IPR020119">
    <property type="entry name" value="PsdUridine_synth_TruD_CS"/>
</dbReference>
<dbReference type="RefSeq" id="WP_062758341.1">
    <property type="nucleotide sequence ID" value="NZ_CP077366.1"/>
</dbReference>
<dbReference type="Gene3D" id="3.30.2350.20">
    <property type="entry name" value="TruD, catalytic domain"/>
    <property type="match status" value="1"/>
</dbReference>
<feature type="domain" description="TRUD" evidence="5">
    <location>
        <begin position="151"/>
        <end position="307"/>
    </location>
</feature>
<dbReference type="HAMAP" id="MF_01082">
    <property type="entry name" value="TruD"/>
    <property type="match status" value="1"/>
</dbReference>